<dbReference type="EnsemblMetazoa" id="GPAI045674-RA">
    <property type="protein sequence ID" value="GPAI045674-PA"/>
    <property type="gene ID" value="GPAI045674"/>
</dbReference>
<keyword evidence="5" id="KW-0418">Kinase</keyword>
<dbReference type="STRING" id="7398.A0A1B0AH94"/>
<protein>
    <recommendedName>
        <fullName evidence="9">Protein kinase domain-containing protein</fullName>
    </recommendedName>
</protein>
<accession>A0A1B0AH94</accession>
<proteinExistence type="inferred from homology"/>
<dbReference type="PANTHER" id="PTHR48016:SF32">
    <property type="entry name" value="MITOGEN-ACTIVATED PROTEIN KINASE KINASE KINASE 4"/>
    <property type="match status" value="1"/>
</dbReference>
<dbReference type="Gene3D" id="1.10.510.10">
    <property type="entry name" value="Transferase(Phosphotransferase) domain 1"/>
    <property type="match status" value="1"/>
</dbReference>
<keyword evidence="3" id="KW-0808">Transferase</keyword>
<dbReference type="InterPro" id="IPR011009">
    <property type="entry name" value="Kinase-like_dom_sf"/>
</dbReference>
<dbReference type="SUPFAM" id="SSF56112">
    <property type="entry name" value="Protein kinase-like (PK-like)"/>
    <property type="match status" value="1"/>
</dbReference>
<evidence type="ECO:0000256" key="6">
    <source>
        <dbReference type="ARBA" id="ARBA00022840"/>
    </source>
</evidence>
<dbReference type="InterPro" id="IPR050538">
    <property type="entry name" value="MAP_kinase_kinase_kinase"/>
</dbReference>
<reference evidence="7" key="2">
    <citation type="submission" date="2020-05" db="UniProtKB">
        <authorList>
            <consortium name="EnsemblMetazoa"/>
        </authorList>
    </citation>
    <scope>IDENTIFICATION</scope>
    <source>
        <strain evidence="7">IAEA</strain>
    </source>
</reference>
<evidence type="ECO:0000256" key="5">
    <source>
        <dbReference type="ARBA" id="ARBA00022777"/>
    </source>
</evidence>
<keyword evidence="2" id="KW-0723">Serine/threonine-protein kinase</keyword>
<dbReference type="GO" id="GO:0005524">
    <property type="term" value="F:ATP binding"/>
    <property type="evidence" value="ECO:0007669"/>
    <property type="project" value="UniProtKB-KW"/>
</dbReference>
<name>A0A1B0AH94_GLOPL</name>
<evidence type="ECO:0000256" key="2">
    <source>
        <dbReference type="ARBA" id="ARBA00022527"/>
    </source>
</evidence>
<comment type="similarity">
    <text evidence="1">Belongs to the protein kinase superfamily. STE Ser/Thr protein kinase family. MAP kinase kinase kinase subfamily.</text>
</comment>
<evidence type="ECO:0000313" key="8">
    <source>
        <dbReference type="Proteomes" id="UP000092445"/>
    </source>
</evidence>
<reference evidence="8" key="1">
    <citation type="submission" date="2014-03" db="EMBL/GenBank/DDBJ databases">
        <authorList>
            <person name="Aksoy S."/>
            <person name="Warren W."/>
            <person name="Wilson R.K."/>
        </authorList>
    </citation>
    <scope>NUCLEOTIDE SEQUENCE [LARGE SCALE GENOMIC DNA]</scope>
    <source>
        <strain evidence="8">IAEA</strain>
    </source>
</reference>
<keyword evidence="8" id="KW-1185">Reference proteome</keyword>
<evidence type="ECO:0000256" key="3">
    <source>
        <dbReference type="ARBA" id="ARBA00022679"/>
    </source>
</evidence>
<keyword evidence="4" id="KW-0547">Nucleotide-binding</keyword>
<evidence type="ECO:0000256" key="1">
    <source>
        <dbReference type="ARBA" id="ARBA00006529"/>
    </source>
</evidence>
<dbReference type="GO" id="GO:0035556">
    <property type="term" value="P:intracellular signal transduction"/>
    <property type="evidence" value="ECO:0007669"/>
    <property type="project" value="UniProtKB-ARBA"/>
</dbReference>
<dbReference type="VEuPathDB" id="VectorBase:GPAI045674"/>
<evidence type="ECO:0000256" key="4">
    <source>
        <dbReference type="ARBA" id="ARBA00022741"/>
    </source>
</evidence>
<evidence type="ECO:0008006" key="9">
    <source>
        <dbReference type="Google" id="ProtNLM"/>
    </source>
</evidence>
<dbReference type="GO" id="GO:0004674">
    <property type="term" value="F:protein serine/threonine kinase activity"/>
    <property type="evidence" value="ECO:0007669"/>
    <property type="project" value="UniProtKB-KW"/>
</dbReference>
<sequence length="155" mass="17563">MMGDQVFSCFLKTAENQAGGIFLSAAKVQFQTDDVSHTAVETTSRADVTALKRITCHSKDDQSIALREIENCQRIDSEHVIIVHSSTHAHFTSIHQIGMGEKREVPENLSQEGHDFIDHCLQHDTKDRMTALELLEHHFLYVLSFYFEGSQSMNL</sequence>
<dbReference type="PANTHER" id="PTHR48016">
    <property type="entry name" value="MAP KINASE KINASE KINASE SSK2-RELATED-RELATED"/>
    <property type="match status" value="1"/>
</dbReference>
<keyword evidence="6" id="KW-0067">ATP-binding</keyword>
<dbReference type="Proteomes" id="UP000092445">
    <property type="component" value="Unassembled WGS sequence"/>
</dbReference>
<organism evidence="7 8">
    <name type="scientific">Glossina pallidipes</name>
    <name type="common">Tsetse fly</name>
    <dbReference type="NCBI Taxonomy" id="7398"/>
    <lineage>
        <taxon>Eukaryota</taxon>
        <taxon>Metazoa</taxon>
        <taxon>Ecdysozoa</taxon>
        <taxon>Arthropoda</taxon>
        <taxon>Hexapoda</taxon>
        <taxon>Insecta</taxon>
        <taxon>Pterygota</taxon>
        <taxon>Neoptera</taxon>
        <taxon>Endopterygota</taxon>
        <taxon>Diptera</taxon>
        <taxon>Brachycera</taxon>
        <taxon>Muscomorpha</taxon>
        <taxon>Hippoboscoidea</taxon>
        <taxon>Glossinidae</taxon>
        <taxon>Glossina</taxon>
    </lineage>
</organism>
<dbReference type="AlphaFoldDB" id="A0A1B0AH94"/>
<evidence type="ECO:0000313" key="7">
    <source>
        <dbReference type="EnsemblMetazoa" id="GPAI045674-PA"/>
    </source>
</evidence>